<feature type="region of interest" description="Disordered" evidence="2">
    <location>
        <begin position="1"/>
        <end position="31"/>
    </location>
</feature>
<keyword evidence="5" id="KW-1185">Reference proteome</keyword>
<dbReference type="PROSITE" id="PS00036">
    <property type="entry name" value="BZIP_BASIC"/>
    <property type="match status" value="1"/>
</dbReference>
<evidence type="ECO:0000259" key="3">
    <source>
        <dbReference type="PROSITE" id="PS50217"/>
    </source>
</evidence>
<feature type="domain" description="BZIP" evidence="3">
    <location>
        <begin position="11"/>
        <end position="74"/>
    </location>
</feature>
<dbReference type="GO" id="GO:0000978">
    <property type="term" value="F:RNA polymerase II cis-regulatory region sequence-specific DNA binding"/>
    <property type="evidence" value="ECO:0007669"/>
    <property type="project" value="TreeGrafter"/>
</dbReference>
<dbReference type="EMBL" id="OC926174">
    <property type="protein sequence ID" value="CAD7656557.1"/>
    <property type="molecule type" value="Genomic_DNA"/>
</dbReference>
<dbReference type="EMBL" id="CAJPVJ010011349">
    <property type="protein sequence ID" value="CAG2173744.1"/>
    <property type="molecule type" value="Genomic_DNA"/>
</dbReference>
<accession>A0A7R9MAQ5</accession>
<dbReference type="Pfam" id="PF00170">
    <property type="entry name" value="bZIP_1"/>
    <property type="match status" value="1"/>
</dbReference>
<dbReference type="PRINTS" id="PR00042">
    <property type="entry name" value="LEUZIPPRFOS"/>
</dbReference>
<sequence>MRNDKLTPEEEKKRHQRRERNKQAAARCRKRRMDHTNLLLIETDGLEEKRQSLLNEVEELRKQKDELEYILSTHKMNCKMNASKAHEMDVKPVVSNGSVIAMSASAKSRPTSLPLTCMNTDPMSDTGIPIQTPSTGLILEAFAESGTGLTPVLTPSVITPSSHFRHKLSPNTDKKFLQLN</sequence>
<dbReference type="Gene3D" id="1.20.5.170">
    <property type="match status" value="1"/>
</dbReference>
<evidence type="ECO:0000256" key="1">
    <source>
        <dbReference type="SAM" id="Coils"/>
    </source>
</evidence>
<dbReference type="OrthoDB" id="6514964at2759"/>
<evidence type="ECO:0000256" key="2">
    <source>
        <dbReference type="SAM" id="MobiDB-lite"/>
    </source>
</evidence>
<dbReference type="GO" id="GO:0000981">
    <property type="term" value="F:DNA-binding transcription factor activity, RNA polymerase II-specific"/>
    <property type="evidence" value="ECO:0007669"/>
    <property type="project" value="TreeGrafter"/>
</dbReference>
<evidence type="ECO:0000313" key="5">
    <source>
        <dbReference type="Proteomes" id="UP000728032"/>
    </source>
</evidence>
<reference evidence="4" key="1">
    <citation type="submission" date="2020-11" db="EMBL/GenBank/DDBJ databases">
        <authorList>
            <person name="Tran Van P."/>
        </authorList>
    </citation>
    <scope>NUCLEOTIDE SEQUENCE</scope>
</reference>
<dbReference type="PANTHER" id="PTHR23351:SF56">
    <property type="entry name" value="KAYAK"/>
    <property type="match status" value="1"/>
</dbReference>
<dbReference type="SMART" id="SM00338">
    <property type="entry name" value="BRLZ"/>
    <property type="match status" value="1"/>
</dbReference>
<dbReference type="Proteomes" id="UP000728032">
    <property type="component" value="Unassembled WGS sequence"/>
</dbReference>
<name>A0A7R9MAQ5_9ACAR</name>
<dbReference type="GO" id="GO:0005634">
    <property type="term" value="C:nucleus"/>
    <property type="evidence" value="ECO:0007669"/>
    <property type="project" value="TreeGrafter"/>
</dbReference>
<dbReference type="CDD" id="cd14721">
    <property type="entry name" value="bZIP_Fos"/>
    <property type="match status" value="1"/>
</dbReference>
<dbReference type="PROSITE" id="PS50217">
    <property type="entry name" value="BZIP"/>
    <property type="match status" value="1"/>
</dbReference>
<dbReference type="InterPro" id="IPR004827">
    <property type="entry name" value="bZIP"/>
</dbReference>
<keyword evidence="1" id="KW-0175">Coiled coil</keyword>
<dbReference type="SUPFAM" id="SSF57959">
    <property type="entry name" value="Leucine zipper domain"/>
    <property type="match status" value="1"/>
</dbReference>
<dbReference type="InterPro" id="IPR046347">
    <property type="entry name" value="bZIP_sf"/>
</dbReference>
<feature type="coiled-coil region" evidence="1">
    <location>
        <begin position="43"/>
        <end position="77"/>
    </location>
</feature>
<dbReference type="PANTHER" id="PTHR23351">
    <property type="entry name" value="FOS TRANSCRIPTION FACTOR-RELATED"/>
    <property type="match status" value="1"/>
</dbReference>
<gene>
    <name evidence="4" type="ORF">ONB1V03_LOCUS13193</name>
</gene>
<feature type="compositionally biased region" description="Basic and acidic residues" evidence="2">
    <location>
        <begin position="1"/>
        <end position="13"/>
    </location>
</feature>
<evidence type="ECO:0000313" key="4">
    <source>
        <dbReference type="EMBL" id="CAD7656557.1"/>
    </source>
</evidence>
<proteinExistence type="predicted"/>
<dbReference type="InterPro" id="IPR000837">
    <property type="entry name" value="AP-1"/>
</dbReference>
<organism evidence="4">
    <name type="scientific">Oppiella nova</name>
    <dbReference type="NCBI Taxonomy" id="334625"/>
    <lineage>
        <taxon>Eukaryota</taxon>
        <taxon>Metazoa</taxon>
        <taxon>Ecdysozoa</taxon>
        <taxon>Arthropoda</taxon>
        <taxon>Chelicerata</taxon>
        <taxon>Arachnida</taxon>
        <taxon>Acari</taxon>
        <taxon>Acariformes</taxon>
        <taxon>Sarcoptiformes</taxon>
        <taxon>Oribatida</taxon>
        <taxon>Brachypylina</taxon>
        <taxon>Oppioidea</taxon>
        <taxon>Oppiidae</taxon>
        <taxon>Oppiella</taxon>
    </lineage>
</organism>
<dbReference type="AlphaFoldDB" id="A0A7R9MAQ5"/>
<protein>
    <recommendedName>
        <fullName evidence="3">BZIP domain-containing protein</fullName>
    </recommendedName>
</protein>